<keyword evidence="3" id="KW-1185">Reference proteome</keyword>
<comment type="caution">
    <text evidence="2">The sequence shown here is derived from an EMBL/GenBank/DDBJ whole genome shotgun (WGS) entry which is preliminary data.</text>
</comment>
<dbReference type="RefSeq" id="WP_193989888.1">
    <property type="nucleotide sequence ID" value="NZ_JADEXP010000002.1"/>
</dbReference>
<evidence type="ECO:0000313" key="2">
    <source>
        <dbReference type="EMBL" id="MBE9065165.1"/>
    </source>
</evidence>
<proteinExistence type="predicted"/>
<dbReference type="AlphaFoldDB" id="A0A928WZI8"/>
<feature type="transmembrane region" description="Helical" evidence="1">
    <location>
        <begin position="33"/>
        <end position="50"/>
    </location>
</feature>
<feature type="transmembrane region" description="Helical" evidence="1">
    <location>
        <begin position="7"/>
        <end position="27"/>
    </location>
</feature>
<dbReference type="Proteomes" id="UP000615026">
    <property type="component" value="Unassembled WGS sequence"/>
</dbReference>
<keyword evidence="1" id="KW-0812">Transmembrane</keyword>
<gene>
    <name evidence="2" type="ORF">IQ260_00680</name>
</gene>
<evidence type="ECO:0000256" key="1">
    <source>
        <dbReference type="SAM" id="Phobius"/>
    </source>
</evidence>
<dbReference type="EMBL" id="JADEXP010000002">
    <property type="protein sequence ID" value="MBE9065165.1"/>
    <property type="molecule type" value="Genomic_DNA"/>
</dbReference>
<sequence>MYNVQKDWLGALMMAALGAGIITSFAVSQGQNPFVGLGITAFASIVAVLFDHFC</sequence>
<accession>A0A928WZI8</accession>
<keyword evidence="1" id="KW-1133">Transmembrane helix</keyword>
<reference evidence="2" key="1">
    <citation type="submission" date="2020-10" db="EMBL/GenBank/DDBJ databases">
        <authorList>
            <person name="Castelo-Branco R."/>
            <person name="Eusebio N."/>
            <person name="Adriana R."/>
            <person name="Vieira A."/>
            <person name="Brugerolle De Fraissinette N."/>
            <person name="Rezende De Castro R."/>
            <person name="Schneider M.P."/>
            <person name="Vasconcelos V."/>
            <person name="Leao P.N."/>
        </authorList>
    </citation>
    <scope>NUCLEOTIDE SEQUENCE</scope>
    <source>
        <strain evidence="2">LEGE 11479</strain>
    </source>
</reference>
<keyword evidence="1" id="KW-0472">Membrane</keyword>
<evidence type="ECO:0000313" key="3">
    <source>
        <dbReference type="Proteomes" id="UP000615026"/>
    </source>
</evidence>
<name>A0A928WZI8_LEPEC</name>
<organism evidence="2 3">
    <name type="scientific">Leptolyngbya cf. ectocarpi LEGE 11479</name>
    <dbReference type="NCBI Taxonomy" id="1828722"/>
    <lineage>
        <taxon>Bacteria</taxon>
        <taxon>Bacillati</taxon>
        <taxon>Cyanobacteriota</taxon>
        <taxon>Cyanophyceae</taxon>
        <taxon>Leptolyngbyales</taxon>
        <taxon>Leptolyngbyaceae</taxon>
        <taxon>Leptolyngbya group</taxon>
        <taxon>Leptolyngbya</taxon>
    </lineage>
</organism>
<protein>
    <submittedName>
        <fullName evidence="2">Uncharacterized protein</fullName>
    </submittedName>
</protein>